<feature type="transmembrane region" description="Helical" evidence="5">
    <location>
        <begin position="172"/>
        <end position="191"/>
    </location>
</feature>
<dbReference type="EMBL" id="WKJH01000001">
    <property type="protein sequence ID" value="MRX62658.1"/>
    <property type="molecule type" value="Genomic_DNA"/>
</dbReference>
<dbReference type="OrthoDB" id="9781156at2"/>
<comment type="caution">
    <text evidence="7">The sequence shown here is derived from an EMBL/GenBank/DDBJ whole genome shotgun (WGS) entry which is preliminary data.</text>
</comment>
<dbReference type="PROSITE" id="PS50850">
    <property type="entry name" value="MFS"/>
    <property type="match status" value="1"/>
</dbReference>
<dbReference type="InterPro" id="IPR011701">
    <property type="entry name" value="MFS"/>
</dbReference>
<dbReference type="RefSeq" id="WP_154362720.1">
    <property type="nucleotide sequence ID" value="NZ_CANMYZ010000001.1"/>
</dbReference>
<dbReference type="SUPFAM" id="SSF103473">
    <property type="entry name" value="MFS general substrate transporter"/>
    <property type="match status" value="1"/>
</dbReference>
<protein>
    <submittedName>
        <fullName evidence="7">MFS transporter</fullName>
    </submittedName>
</protein>
<feature type="transmembrane region" description="Helical" evidence="5">
    <location>
        <begin position="307"/>
        <end position="324"/>
    </location>
</feature>
<dbReference type="GO" id="GO:0015134">
    <property type="term" value="F:hexuronate transmembrane transporter activity"/>
    <property type="evidence" value="ECO:0007669"/>
    <property type="project" value="TreeGrafter"/>
</dbReference>
<keyword evidence="4 5" id="KW-0472">Membrane</keyword>
<feature type="transmembrane region" description="Helical" evidence="5">
    <location>
        <begin position="330"/>
        <end position="353"/>
    </location>
</feature>
<feature type="transmembrane region" description="Helical" evidence="5">
    <location>
        <begin position="144"/>
        <end position="166"/>
    </location>
</feature>
<feature type="transmembrane region" description="Helical" evidence="5">
    <location>
        <begin position="273"/>
        <end position="295"/>
    </location>
</feature>
<evidence type="ECO:0000256" key="3">
    <source>
        <dbReference type="ARBA" id="ARBA00022989"/>
    </source>
</evidence>
<feature type="transmembrane region" description="Helical" evidence="5">
    <location>
        <begin position="51"/>
        <end position="69"/>
    </location>
</feature>
<organism evidence="7 8">
    <name type="scientific">Maribacter luteus</name>
    <dbReference type="NCBI Taxonomy" id="2594478"/>
    <lineage>
        <taxon>Bacteria</taxon>
        <taxon>Pseudomonadati</taxon>
        <taxon>Bacteroidota</taxon>
        <taxon>Flavobacteriia</taxon>
        <taxon>Flavobacteriales</taxon>
        <taxon>Flavobacteriaceae</taxon>
        <taxon>Maribacter</taxon>
    </lineage>
</organism>
<feature type="transmembrane region" description="Helical" evidence="5">
    <location>
        <begin position="12"/>
        <end position="28"/>
    </location>
</feature>
<dbReference type="CDD" id="cd17319">
    <property type="entry name" value="MFS_ExuT_GudP_like"/>
    <property type="match status" value="1"/>
</dbReference>
<dbReference type="Proteomes" id="UP000443153">
    <property type="component" value="Unassembled WGS sequence"/>
</dbReference>
<feature type="domain" description="Major facilitator superfamily (MFS) profile" evidence="6">
    <location>
        <begin position="15"/>
        <end position="422"/>
    </location>
</feature>
<dbReference type="AlphaFoldDB" id="A0A6I2MG03"/>
<evidence type="ECO:0000256" key="1">
    <source>
        <dbReference type="ARBA" id="ARBA00004141"/>
    </source>
</evidence>
<dbReference type="Gene3D" id="1.20.1250.20">
    <property type="entry name" value="MFS general substrate transporter like domains"/>
    <property type="match status" value="2"/>
</dbReference>
<dbReference type="InterPro" id="IPR020846">
    <property type="entry name" value="MFS_dom"/>
</dbReference>
<keyword evidence="8" id="KW-1185">Reference proteome</keyword>
<proteinExistence type="predicted"/>
<keyword evidence="3 5" id="KW-1133">Transmembrane helix</keyword>
<feature type="transmembrane region" description="Helical" evidence="5">
    <location>
        <begin position="235"/>
        <end position="253"/>
    </location>
</feature>
<evidence type="ECO:0000259" key="6">
    <source>
        <dbReference type="PROSITE" id="PS50850"/>
    </source>
</evidence>
<sequence>MKDNPQKIGTYRYRILALLMFATTINYFDRSIIGVMAPTLEKMFHWTNSDYANIMISFKVAYAVGLLSMGGLIDRLGTKKGYTLSIAIWSIFGMLHALVRPGFSVIGFAAARFGLGFGEAGNFPAAIKTTAEWFPKKDRAFATGLFNAATSIGAIAAPFVIGWIVHENGQNWQVPFLLTGALSAIWVGLWLKMYKKPEVHPKVSKEELAYIQSDSVAENNEKLPWKSVLGKRQTWAFGLAKLTDAVWWFYLFWGAKFLAATFDVNIKNIALPFFVIYILADGGSIFGGYLSGAFMRKGWTVNKARKITLLICALIILPVSFVAITESKWIAIFLIGLGAAGHQAWSANIFTLVSDVFPKKATASVVGIGGMIGAVAGIVADKALGSVLDQAGNTGYFWAFLIAGSSYLILLGFVHLLMPKMRPLDENLNLIKE</sequence>
<name>A0A6I2MG03_9FLAO</name>
<dbReference type="GO" id="GO:0016020">
    <property type="term" value="C:membrane"/>
    <property type="evidence" value="ECO:0007669"/>
    <property type="project" value="UniProtKB-SubCell"/>
</dbReference>
<dbReference type="InterPro" id="IPR050382">
    <property type="entry name" value="MFS_Na/Anion_cotransporter"/>
</dbReference>
<comment type="subcellular location">
    <subcellularLocation>
        <location evidence="1">Membrane</location>
        <topology evidence="1">Multi-pass membrane protein</topology>
    </subcellularLocation>
</comment>
<keyword evidence="2 5" id="KW-0812">Transmembrane</keyword>
<gene>
    <name evidence="7" type="ORF">GJ691_00635</name>
</gene>
<reference evidence="7 8" key="1">
    <citation type="submission" date="2019-11" db="EMBL/GenBank/DDBJ databases">
        <title>Maribacter lutea sp. nov., a marine bacterium isolated from intertidal sand.</title>
        <authorList>
            <person name="Liu A."/>
        </authorList>
    </citation>
    <scope>NUCLEOTIDE SEQUENCE [LARGE SCALE GENOMIC DNA]</scope>
    <source>
        <strain evidence="7 8">RZ05</strain>
    </source>
</reference>
<feature type="transmembrane region" description="Helical" evidence="5">
    <location>
        <begin position="396"/>
        <end position="418"/>
    </location>
</feature>
<evidence type="ECO:0000313" key="7">
    <source>
        <dbReference type="EMBL" id="MRX62658.1"/>
    </source>
</evidence>
<feature type="transmembrane region" description="Helical" evidence="5">
    <location>
        <begin position="365"/>
        <end position="384"/>
    </location>
</feature>
<feature type="transmembrane region" description="Helical" evidence="5">
    <location>
        <begin position="81"/>
        <end position="99"/>
    </location>
</feature>
<dbReference type="PANTHER" id="PTHR11662:SF285">
    <property type="entry name" value="HEXURONATE TRANSPORTER"/>
    <property type="match status" value="1"/>
</dbReference>
<dbReference type="PANTHER" id="PTHR11662">
    <property type="entry name" value="SOLUTE CARRIER FAMILY 17"/>
    <property type="match status" value="1"/>
</dbReference>
<dbReference type="InterPro" id="IPR036259">
    <property type="entry name" value="MFS_trans_sf"/>
</dbReference>
<accession>A0A6I2MG03</accession>
<dbReference type="Pfam" id="PF07690">
    <property type="entry name" value="MFS_1"/>
    <property type="match status" value="1"/>
</dbReference>
<evidence type="ECO:0000256" key="5">
    <source>
        <dbReference type="SAM" id="Phobius"/>
    </source>
</evidence>
<evidence type="ECO:0000256" key="2">
    <source>
        <dbReference type="ARBA" id="ARBA00022692"/>
    </source>
</evidence>
<evidence type="ECO:0000313" key="8">
    <source>
        <dbReference type="Proteomes" id="UP000443153"/>
    </source>
</evidence>
<feature type="transmembrane region" description="Helical" evidence="5">
    <location>
        <begin position="105"/>
        <end position="123"/>
    </location>
</feature>
<evidence type="ECO:0000256" key="4">
    <source>
        <dbReference type="ARBA" id="ARBA00023136"/>
    </source>
</evidence>